<evidence type="ECO:0000259" key="5">
    <source>
        <dbReference type="Pfam" id="PF22972"/>
    </source>
</evidence>
<evidence type="ECO:0000313" key="7">
    <source>
        <dbReference type="Proteomes" id="UP000002748"/>
    </source>
</evidence>
<evidence type="ECO:0000256" key="1">
    <source>
        <dbReference type="ARBA" id="ARBA00004123"/>
    </source>
</evidence>
<dbReference type="GO" id="GO:0006974">
    <property type="term" value="P:DNA damage response"/>
    <property type="evidence" value="ECO:0007669"/>
    <property type="project" value="TreeGrafter"/>
</dbReference>
<name>J5RB94_TRIAS</name>
<sequence>MADLESTHSSSHALSDEVEPERRETHSESGGQSFDDPDSSGDDAMADVVDVQADVAGDYGEDMLLAEGEQGGGKRVKAWVDRGTGHCKGVYDDHNDVALLIVEAEDPPPEIRHAEGAEGPGGFLKDDLLLNTRVSKEEKYDRQQGTLIVWTDHTTQQDIALSFQDVEGCDDIWQFIVEVQKHLSNQFGDDQKMAMASSSSPLATSPLLGSSTPQLGGMPRDEWQQPTLANIKDHEMWLRMQAKSAAGRERAVEHIIGEHYIKQLIGVLNQAEDLESINDLHALCSLMQTILMFNDNGIFEYILQDDIFMGVLGMLEYDPEFPTLKASYRAFFRQYSKFRQVVEIKDESIRNKIHQTSRLLYLKDVVLARLLDDPTFGILNSFVFFNQVDITTYIQSDEQLLHDLFVDFRTDDEGGNDAKKRDLVVFLHQLMVMGKGLQLANRLALYRTLLDRGLLFACEWAFRQREAVILHAGAEILTLAVEHDVNAVRLHVLREEEISRRTLVLEVISLLQSTRDQGLMQQMIESLKTLLEGGQENEVSFWFKDELTVKQFARVKEMPVVETFTQYFYDLCAAQLFAPVSALPELKDLSGV</sequence>
<dbReference type="PANTHER" id="PTHR23318:SF0">
    <property type="entry name" value="SERINE_THREONINE-PROTEIN PHOSPHATASE 4 REGULATORY SUBUNIT 3"/>
    <property type="match status" value="1"/>
</dbReference>
<dbReference type="EMBL" id="ALBS01000048">
    <property type="protein sequence ID" value="EJT51698.1"/>
    <property type="molecule type" value="Genomic_DNA"/>
</dbReference>
<dbReference type="HOGENOM" id="CLU_032677_0_0_1"/>
<feature type="region of interest" description="Disordered" evidence="3">
    <location>
        <begin position="1"/>
        <end position="44"/>
    </location>
</feature>
<keyword evidence="2" id="KW-0539">Nucleus</keyword>
<dbReference type="SUPFAM" id="SSF50729">
    <property type="entry name" value="PH domain-like"/>
    <property type="match status" value="1"/>
</dbReference>
<evidence type="ECO:0000259" key="4">
    <source>
        <dbReference type="Pfam" id="PF04802"/>
    </source>
</evidence>
<dbReference type="InterPro" id="IPR055236">
    <property type="entry name" value="EVH1_PP4R3"/>
</dbReference>
<accession>J5RB94</accession>
<feature type="domain" description="Serine/threonine-protein phosphatase 4 regulatory subunit 3-like central" evidence="4">
    <location>
        <begin position="241"/>
        <end position="587"/>
    </location>
</feature>
<dbReference type="Pfam" id="PF04802">
    <property type="entry name" value="PP4R3"/>
    <property type="match status" value="1"/>
</dbReference>
<dbReference type="InterPro" id="IPR011993">
    <property type="entry name" value="PH-like_dom_sf"/>
</dbReference>
<evidence type="ECO:0000256" key="3">
    <source>
        <dbReference type="SAM" id="MobiDB-lite"/>
    </source>
</evidence>
<dbReference type="Gene3D" id="2.30.29.30">
    <property type="entry name" value="Pleckstrin-homology domain (PH domain)/Phosphotyrosine-binding domain (PTB)"/>
    <property type="match status" value="1"/>
</dbReference>
<dbReference type="OrthoDB" id="27483at2759"/>
<dbReference type="InterPro" id="IPR051137">
    <property type="entry name" value="PP4R3-like"/>
</dbReference>
<feature type="compositionally biased region" description="Acidic residues" evidence="3">
    <location>
        <begin position="35"/>
        <end position="44"/>
    </location>
</feature>
<dbReference type="AlphaFoldDB" id="J5RB94"/>
<gene>
    <name evidence="6" type="ORF">A1Q1_07110</name>
</gene>
<organism evidence="6 7">
    <name type="scientific">Trichosporon asahii var. asahii (strain ATCC 90039 / CBS 2479 / JCM 2466 / KCTC 7840 / NBRC 103889/ NCYC 2677 / UAMH 7654)</name>
    <name type="common">Yeast</name>
    <dbReference type="NCBI Taxonomy" id="1186058"/>
    <lineage>
        <taxon>Eukaryota</taxon>
        <taxon>Fungi</taxon>
        <taxon>Dikarya</taxon>
        <taxon>Basidiomycota</taxon>
        <taxon>Agaricomycotina</taxon>
        <taxon>Tremellomycetes</taxon>
        <taxon>Trichosporonales</taxon>
        <taxon>Trichosporonaceae</taxon>
        <taxon>Trichosporon</taxon>
    </lineage>
</organism>
<evidence type="ECO:0000256" key="2">
    <source>
        <dbReference type="ARBA" id="ARBA00023242"/>
    </source>
</evidence>
<reference evidence="6 7" key="1">
    <citation type="journal article" date="2012" name="Eukaryot. Cell">
        <title>Draft genome sequence of CBS 2479, the standard type strain of Trichosporon asahii.</title>
        <authorList>
            <person name="Yang R.Y."/>
            <person name="Li H.T."/>
            <person name="Zhu H."/>
            <person name="Zhou G.P."/>
            <person name="Wang M."/>
            <person name="Wang L."/>
        </authorList>
    </citation>
    <scope>NUCLEOTIDE SEQUENCE [LARGE SCALE GENOMIC DNA]</scope>
    <source>
        <strain evidence="7">ATCC 90039 / CBS 2479 / JCM 2466 / KCTC 7840 / NCYC 2677 / UAMH 7654</strain>
    </source>
</reference>
<dbReference type="VEuPathDB" id="FungiDB:A1Q1_07110"/>
<feature type="domain" description="PP4R3 EVH1-like" evidence="5">
    <location>
        <begin position="76"/>
        <end position="183"/>
    </location>
</feature>
<dbReference type="Proteomes" id="UP000002748">
    <property type="component" value="Unassembled WGS sequence"/>
</dbReference>
<comment type="caution">
    <text evidence="6">The sequence shown here is derived from an EMBL/GenBank/DDBJ whole genome shotgun (WGS) entry which is preliminary data.</text>
</comment>
<dbReference type="GeneID" id="25990622"/>
<comment type="subcellular location">
    <subcellularLocation>
        <location evidence="1">Nucleus</location>
    </subcellularLocation>
</comment>
<dbReference type="KEGG" id="tasa:A1Q1_07110"/>
<dbReference type="InterPro" id="IPR006887">
    <property type="entry name" value="P4R3-like_central_dom"/>
</dbReference>
<protein>
    <submittedName>
        <fullName evidence="6">Nucleus protein</fullName>
    </submittedName>
</protein>
<evidence type="ECO:0000313" key="6">
    <source>
        <dbReference type="EMBL" id="EJT51698.1"/>
    </source>
</evidence>
<proteinExistence type="predicted"/>
<dbReference type="PANTHER" id="PTHR23318">
    <property type="entry name" value="ATP SYNTHASE GAMMA-RELATED"/>
    <property type="match status" value="1"/>
</dbReference>
<dbReference type="GO" id="GO:0072542">
    <property type="term" value="F:protein phosphatase activator activity"/>
    <property type="evidence" value="ECO:0007669"/>
    <property type="project" value="TreeGrafter"/>
</dbReference>
<dbReference type="Pfam" id="PF22972">
    <property type="entry name" value="EVH1_PP4R3"/>
    <property type="match status" value="1"/>
</dbReference>
<dbReference type="RefSeq" id="XP_014182834.1">
    <property type="nucleotide sequence ID" value="XM_014327359.1"/>
</dbReference>
<dbReference type="GO" id="GO:0005654">
    <property type="term" value="C:nucleoplasm"/>
    <property type="evidence" value="ECO:0007669"/>
    <property type="project" value="TreeGrafter"/>
</dbReference>
<dbReference type="GO" id="GO:0030289">
    <property type="term" value="C:protein phosphatase 4 complex"/>
    <property type="evidence" value="ECO:0007669"/>
    <property type="project" value="TreeGrafter"/>
</dbReference>